<reference evidence="2 3" key="1">
    <citation type="submission" date="2020-02" db="EMBL/GenBank/DDBJ databases">
        <title>Whole-genome analyses of novel actinobacteria.</title>
        <authorList>
            <person name="Sahin N."/>
            <person name="Tatar D."/>
        </authorList>
    </citation>
    <scope>NUCLEOTIDE SEQUENCE [LARGE SCALE GENOMIC DNA]</scope>
    <source>
        <strain evidence="2 3">SB3404</strain>
    </source>
</reference>
<feature type="region of interest" description="Disordered" evidence="1">
    <location>
        <begin position="49"/>
        <end position="141"/>
    </location>
</feature>
<comment type="caution">
    <text evidence="2">The sequence shown here is derived from an EMBL/GenBank/DDBJ whole genome shotgun (WGS) entry which is preliminary data.</text>
</comment>
<feature type="compositionally biased region" description="Basic and acidic residues" evidence="1">
    <location>
        <begin position="57"/>
        <end position="68"/>
    </location>
</feature>
<dbReference type="EMBL" id="JAAKZZ010000066">
    <property type="protein sequence ID" value="NGO68582.1"/>
    <property type="molecule type" value="Genomic_DNA"/>
</dbReference>
<accession>A0A6G4WUQ5</accession>
<feature type="non-terminal residue" evidence="2">
    <location>
        <position position="177"/>
    </location>
</feature>
<sequence length="177" mass="17771">MCSRKGLVEVRIQQRWQAAPQQQRQTALLTVGSAVLGLAVALTTVAASGPWDSGQRTAERAWAAREARGSGAEHTAHGRGGSDSELSAPEVLVAAGPAPGRGDDAKRPSARPGGSGGESGATGGSGGRDVQTPPPTASGLADALEPLLRDGALGTLRTASVVDAVTGRELYTAEPGT</sequence>
<name>A0A6G4WUQ5_9ACTN</name>
<gene>
    <name evidence="2" type="ORF">G5C65_09495</name>
</gene>
<protein>
    <submittedName>
        <fullName evidence="2">Uncharacterized protein</fullName>
    </submittedName>
</protein>
<feature type="compositionally biased region" description="Gly residues" evidence="1">
    <location>
        <begin position="113"/>
        <end position="127"/>
    </location>
</feature>
<dbReference type="AlphaFoldDB" id="A0A6G4WUQ5"/>
<keyword evidence="3" id="KW-1185">Reference proteome</keyword>
<evidence type="ECO:0000313" key="3">
    <source>
        <dbReference type="Proteomes" id="UP000477722"/>
    </source>
</evidence>
<organism evidence="2 3">
    <name type="scientific">Streptomyces boncukensis</name>
    <dbReference type="NCBI Taxonomy" id="2711219"/>
    <lineage>
        <taxon>Bacteria</taxon>
        <taxon>Bacillati</taxon>
        <taxon>Actinomycetota</taxon>
        <taxon>Actinomycetes</taxon>
        <taxon>Kitasatosporales</taxon>
        <taxon>Streptomycetaceae</taxon>
        <taxon>Streptomyces</taxon>
    </lineage>
</organism>
<evidence type="ECO:0000256" key="1">
    <source>
        <dbReference type="SAM" id="MobiDB-lite"/>
    </source>
</evidence>
<dbReference type="Proteomes" id="UP000477722">
    <property type="component" value="Unassembled WGS sequence"/>
</dbReference>
<proteinExistence type="predicted"/>
<evidence type="ECO:0000313" key="2">
    <source>
        <dbReference type="EMBL" id="NGO68582.1"/>
    </source>
</evidence>